<proteinExistence type="predicted"/>
<protein>
    <submittedName>
        <fullName evidence="2">AcVLRF1 family peptidyl-tRNA hydrolase</fullName>
    </submittedName>
</protein>
<accession>A0ABZ2FC67</accession>
<organism evidence="2 3">
    <name type="scientific">Janibacter terrae</name>
    <dbReference type="NCBI Taxonomy" id="103817"/>
    <lineage>
        <taxon>Bacteria</taxon>
        <taxon>Bacillati</taxon>
        <taxon>Actinomycetota</taxon>
        <taxon>Actinomycetes</taxon>
        <taxon>Micrococcales</taxon>
        <taxon>Intrasporangiaceae</taxon>
        <taxon>Janibacter</taxon>
    </lineage>
</organism>
<name>A0ABZ2FC67_9MICO</name>
<dbReference type="InterPro" id="IPR042226">
    <property type="entry name" value="eFR1_2_sf"/>
</dbReference>
<dbReference type="InterPro" id="IPR040783">
    <property type="entry name" value="VLRF1"/>
</dbReference>
<dbReference type="GO" id="GO:0016787">
    <property type="term" value="F:hydrolase activity"/>
    <property type="evidence" value="ECO:0007669"/>
    <property type="project" value="UniProtKB-KW"/>
</dbReference>
<dbReference type="RefSeq" id="WP_338538072.1">
    <property type="nucleotide sequence ID" value="NZ_CP104874.1"/>
</dbReference>
<evidence type="ECO:0000313" key="2">
    <source>
        <dbReference type="EMBL" id="WWF04887.1"/>
    </source>
</evidence>
<evidence type="ECO:0000313" key="3">
    <source>
        <dbReference type="Proteomes" id="UP001381003"/>
    </source>
</evidence>
<dbReference type="EMBL" id="CP104874">
    <property type="protein sequence ID" value="WWF04887.1"/>
    <property type="molecule type" value="Genomic_DNA"/>
</dbReference>
<feature type="domain" description="Actinobacteria/chloroflexi VLRF1 release factor" evidence="1">
    <location>
        <begin position="54"/>
        <end position="182"/>
    </location>
</feature>
<dbReference type="Proteomes" id="UP001381003">
    <property type="component" value="Chromosome"/>
</dbReference>
<dbReference type="SUPFAM" id="SSF53137">
    <property type="entry name" value="Translational machinery components"/>
    <property type="match status" value="1"/>
</dbReference>
<gene>
    <name evidence="2" type="ORF">N5P18_14625</name>
</gene>
<sequence>MPRTVEVDPARLDRWAAGFAARHDGVTRADEPGRVVLRGGDGASAVGERFDHERIGLVLLRRGGHAVGRDEGGDLLAHTCGTGYVQGRTKKGGWSQQRYARRRGNQSDAVVDAVVRLALRHLPQGSVDALLVGGDRRLVAQVLEDPRLAHLRDLPRRELWDLPDPRFAVLVDAARRARHVRLAVTEVRADGSGLG</sequence>
<keyword evidence="2" id="KW-0378">Hydrolase</keyword>
<keyword evidence="3" id="KW-1185">Reference proteome</keyword>
<dbReference type="NCBIfam" id="NF041024">
    <property type="entry name" value="acVLRF1_NCBI"/>
    <property type="match status" value="1"/>
</dbReference>
<dbReference type="Pfam" id="PF18859">
    <property type="entry name" value="acVLRF1"/>
    <property type="match status" value="1"/>
</dbReference>
<dbReference type="Gene3D" id="3.30.420.60">
    <property type="entry name" value="eRF1 domain 2"/>
    <property type="match status" value="1"/>
</dbReference>
<reference evidence="2 3" key="1">
    <citation type="submission" date="2022-09" db="EMBL/GenBank/DDBJ databases">
        <title>Complete genome sequence of Janibacter terrae strain COS04-44, PCL-degrading bacteria isolated from oil spilled coast.</title>
        <authorList>
            <person name="Park H."/>
            <person name="Kim J.Y."/>
            <person name="An S.H."/>
            <person name="Lee C.M."/>
            <person name="Weon H.-Y."/>
        </authorList>
    </citation>
    <scope>NUCLEOTIDE SEQUENCE [LARGE SCALE GENOMIC DNA]</scope>
    <source>
        <strain evidence="2 3">COS04-44</strain>
    </source>
</reference>
<evidence type="ECO:0000259" key="1">
    <source>
        <dbReference type="Pfam" id="PF18859"/>
    </source>
</evidence>